<proteinExistence type="predicted"/>
<dbReference type="PANTHER" id="PTHR47042">
    <property type="entry name" value="C2 DOMAIN-CONTAINING PROTEIN-LIKE"/>
    <property type="match status" value="1"/>
</dbReference>
<feature type="compositionally biased region" description="Polar residues" evidence="6">
    <location>
        <begin position="697"/>
        <end position="713"/>
    </location>
</feature>
<feature type="compositionally biased region" description="Basic and acidic residues" evidence="6">
    <location>
        <begin position="590"/>
        <end position="600"/>
    </location>
</feature>
<evidence type="ECO:0000256" key="7">
    <source>
        <dbReference type="SAM" id="Phobius"/>
    </source>
</evidence>
<evidence type="ECO:0000259" key="9">
    <source>
        <dbReference type="PROSITE" id="PS51847"/>
    </source>
</evidence>
<gene>
    <name evidence="10" type="ORF">OLC1_LOCUS1376</name>
</gene>
<comment type="subcellular location">
    <subcellularLocation>
        <location evidence="1">Membrane</location>
    </subcellularLocation>
</comment>
<keyword evidence="4" id="KW-0446">Lipid-binding</keyword>
<keyword evidence="5 7" id="KW-0472">Membrane</keyword>
<evidence type="ECO:0000256" key="3">
    <source>
        <dbReference type="ARBA" id="ARBA00023055"/>
    </source>
</evidence>
<feature type="region of interest" description="Disordered" evidence="6">
    <location>
        <begin position="491"/>
        <end position="523"/>
    </location>
</feature>
<feature type="compositionally biased region" description="Low complexity" evidence="6">
    <location>
        <begin position="662"/>
        <end position="684"/>
    </location>
</feature>
<feature type="domain" description="C2" evidence="8">
    <location>
        <begin position="271"/>
        <end position="385"/>
    </location>
</feature>
<feature type="compositionally biased region" description="Basic residues" evidence="6">
    <location>
        <begin position="627"/>
        <end position="636"/>
    </location>
</feature>
<keyword evidence="11" id="KW-1185">Reference proteome</keyword>
<evidence type="ECO:0000313" key="10">
    <source>
        <dbReference type="EMBL" id="CAI9088918.1"/>
    </source>
</evidence>
<dbReference type="PROSITE" id="PS50004">
    <property type="entry name" value="C2"/>
    <property type="match status" value="1"/>
</dbReference>
<dbReference type="Proteomes" id="UP001161247">
    <property type="component" value="Chromosome 1"/>
</dbReference>
<dbReference type="EMBL" id="OX459118">
    <property type="protein sequence ID" value="CAI9088918.1"/>
    <property type="molecule type" value="Genomic_DNA"/>
</dbReference>
<evidence type="ECO:0000256" key="5">
    <source>
        <dbReference type="ARBA" id="ARBA00023136"/>
    </source>
</evidence>
<keyword evidence="2" id="KW-0813">Transport</keyword>
<evidence type="ECO:0000313" key="11">
    <source>
        <dbReference type="Proteomes" id="UP001161247"/>
    </source>
</evidence>
<dbReference type="InterPro" id="IPR052847">
    <property type="entry name" value="Ext_Synaptotagmin/KAHRP-like"/>
</dbReference>
<feature type="region of interest" description="Disordered" evidence="6">
    <location>
        <begin position="589"/>
        <end position="614"/>
    </location>
</feature>
<dbReference type="InterPro" id="IPR000008">
    <property type="entry name" value="C2_dom"/>
</dbReference>
<feature type="compositionally biased region" description="Basic and acidic residues" evidence="6">
    <location>
        <begin position="736"/>
        <end position="760"/>
    </location>
</feature>
<dbReference type="Pfam" id="PF00168">
    <property type="entry name" value="C2"/>
    <property type="match status" value="1"/>
</dbReference>
<keyword evidence="7" id="KW-1133">Transmembrane helix</keyword>
<accession>A0AAV1C2R8</accession>
<dbReference type="Gene3D" id="2.60.40.150">
    <property type="entry name" value="C2 domain"/>
    <property type="match status" value="1"/>
</dbReference>
<feature type="region of interest" description="Disordered" evidence="6">
    <location>
        <begin position="697"/>
        <end position="760"/>
    </location>
</feature>
<feature type="domain" description="SMP-LTD" evidence="9">
    <location>
        <begin position="72"/>
        <end position="266"/>
    </location>
</feature>
<sequence length="760" mass="84914">MGSVLEASILHHVAIVFIVLWLLNSFNYCNPVAYVLSFTYLFLVHERYVIKLRKNLQFEEQRNSNQRRILTDSESVRWLNYAVEKMWPVCMEQIVSQKILLPIVPWFLQKYKPWTVKEALVQHLYLGRSPPMFTEMRVLRQSNNDDHLVLELGMNFRTADDMSAILAVKLKKRLGLGMWAKLHLLGMHIEGKALIGVKFVRNWPFLGRVRLCFSEPPYFQMTVKPIFTHGLDVTELPGIAGWIDKLLSIAFEQTLVEPNMLVVDVEKFASPQSEAWFSIDEKEPVAHAIVEVIEGAEMNPSDLNGLADPYVKGQVGAYRFRTKTQKRTLAPKWQEEFKIPICTWESPNVLTIEVRDKDHFVDDKMGECSVNLNEFRDGQRHDMWLTLQNIKLGRLHLAITVIEGSGKVTEGSFEVENMNDYKKVSFATETNNKDSFSSVTSELSPKVADVFEPINVEGQKETGVWVHHPGSEVAQIWEPKKGKSRRIDTEIQAEGVGSGGSFKSTPSGKHDSSSAEENGDAEKLVSPNRVHKGFQKLGSLFHRRQKNGEKSVSFDDSLPSPHINLKPINSREIGVKFIVDDTVTAASLEKNPKVDGKEGSETGSESPTRGKVKDMAKNILKQSARGIKHALSRKGSNRYSTSVSQDAGRDVSVDSDSSMEESLASVPVEPASVPVTPTSVPVDPISVSFSSIADSGKRISNASENSIPSSNDASIEIEKPENVVIPEPEVSNLKSAHSERSKAVEKPSEKPADADVKVEQ</sequence>
<evidence type="ECO:0000256" key="6">
    <source>
        <dbReference type="SAM" id="MobiDB-lite"/>
    </source>
</evidence>
<dbReference type="InterPro" id="IPR035892">
    <property type="entry name" value="C2_domain_sf"/>
</dbReference>
<dbReference type="SMART" id="SM00239">
    <property type="entry name" value="C2"/>
    <property type="match status" value="1"/>
</dbReference>
<dbReference type="PANTHER" id="PTHR47042:SF4">
    <property type="entry name" value="OS02G0313700 PROTEIN"/>
    <property type="match status" value="1"/>
</dbReference>
<reference evidence="10" key="1">
    <citation type="submission" date="2023-03" db="EMBL/GenBank/DDBJ databases">
        <authorList>
            <person name="Julca I."/>
        </authorList>
    </citation>
    <scope>NUCLEOTIDE SEQUENCE</scope>
</reference>
<keyword evidence="7" id="KW-0812">Transmembrane</keyword>
<dbReference type="Pfam" id="PF25669">
    <property type="entry name" value="SMP_MUG190-like"/>
    <property type="match status" value="1"/>
</dbReference>
<evidence type="ECO:0000259" key="8">
    <source>
        <dbReference type="PROSITE" id="PS50004"/>
    </source>
</evidence>
<dbReference type="GO" id="GO:0016020">
    <property type="term" value="C:membrane"/>
    <property type="evidence" value="ECO:0007669"/>
    <property type="project" value="UniProtKB-SubCell"/>
</dbReference>
<dbReference type="GO" id="GO:0008289">
    <property type="term" value="F:lipid binding"/>
    <property type="evidence" value="ECO:0007669"/>
    <property type="project" value="UniProtKB-KW"/>
</dbReference>
<organism evidence="10 11">
    <name type="scientific">Oldenlandia corymbosa var. corymbosa</name>
    <dbReference type="NCBI Taxonomy" id="529605"/>
    <lineage>
        <taxon>Eukaryota</taxon>
        <taxon>Viridiplantae</taxon>
        <taxon>Streptophyta</taxon>
        <taxon>Embryophyta</taxon>
        <taxon>Tracheophyta</taxon>
        <taxon>Spermatophyta</taxon>
        <taxon>Magnoliopsida</taxon>
        <taxon>eudicotyledons</taxon>
        <taxon>Gunneridae</taxon>
        <taxon>Pentapetalae</taxon>
        <taxon>asterids</taxon>
        <taxon>lamiids</taxon>
        <taxon>Gentianales</taxon>
        <taxon>Rubiaceae</taxon>
        <taxon>Rubioideae</taxon>
        <taxon>Spermacoceae</taxon>
        <taxon>Hedyotis-Oldenlandia complex</taxon>
        <taxon>Oldenlandia</taxon>
    </lineage>
</organism>
<dbReference type="CDD" id="cd21669">
    <property type="entry name" value="SMP_SF"/>
    <property type="match status" value="1"/>
</dbReference>
<dbReference type="SUPFAM" id="SSF49562">
    <property type="entry name" value="C2 domain (Calcium/lipid-binding domain, CaLB)"/>
    <property type="match status" value="1"/>
</dbReference>
<feature type="transmembrane region" description="Helical" evidence="7">
    <location>
        <begin position="7"/>
        <end position="26"/>
    </location>
</feature>
<protein>
    <submittedName>
        <fullName evidence="10">OLC1v1023380C1</fullName>
    </submittedName>
</protein>
<dbReference type="PROSITE" id="PS51847">
    <property type="entry name" value="SMP"/>
    <property type="match status" value="1"/>
</dbReference>
<dbReference type="GO" id="GO:0006869">
    <property type="term" value="P:lipid transport"/>
    <property type="evidence" value="ECO:0007669"/>
    <property type="project" value="UniProtKB-KW"/>
</dbReference>
<keyword evidence="3" id="KW-0445">Lipid transport</keyword>
<dbReference type="CDD" id="cd00030">
    <property type="entry name" value="C2"/>
    <property type="match status" value="1"/>
</dbReference>
<evidence type="ECO:0000256" key="4">
    <source>
        <dbReference type="ARBA" id="ARBA00023121"/>
    </source>
</evidence>
<evidence type="ECO:0000256" key="1">
    <source>
        <dbReference type="ARBA" id="ARBA00004370"/>
    </source>
</evidence>
<dbReference type="AlphaFoldDB" id="A0AAV1C2R8"/>
<name>A0AAV1C2R8_OLDCO</name>
<dbReference type="InterPro" id="IPR031468">
    <property type="entry name" value="SMP_LBD"/>
</dbReference>
<evidence type="ECO:0000256" key="2">
    <source>
        <dbReference type="ARBA" id="ARBA00022448"/>
    </source>
</evidence>
<feature type="region of interest" description="Disordered" evidence="6">
    <location>
        <begin position="627"/>
        <end position="684"/>
    </location>
</feature>